<dbReference type="Proteomes" id="UP000237000">
    <property type="component" value="Unassembled WGS sequence"/>
</dbReference>
<keyword evidence="11" id="KW-1185">Reference proteome</keyword>
<comment type="subcellular location">
    <subcellularLocation>
        <location evidence="1 8">Cell membrane</location>
        <topology evidence="1 8">Multi-pass membrane protein</topology>
    </subcellularLocation>
</comment>
<dbReference type="OrthoDB" id="1148023at2759"/>
<dbReference type="InParanoid" id="A0A2P5A670"/>
<comment type="similarity">
    <text evidence="2 8">Belongs to the Casparian strip membrane proteins (CASP) family.</text>
</comment>
<evidence type="ECO:0000259" key="9">
    <source>
        <dbReference type="Pfam" id="PF04535"/>
    </source>
</evidence>
<dbReference type="GO" id="GO:0005886">
    <property type="term" value="C:plasma membrane"/>
    <property type="evidence" value="ECO:0007669"/>
    <property type="project" value="UniProtKB-SubCell"/>
</dbReference>
<sequence length="179" mass="19718">MDSTSSSKISWKLAIATIVLRVITIALLSASFTILNDDVLGTKYYHTDDRNKTLQFRDTAGYQYMVATIFLGIGHSVVQIVLAIYLLMRKNKDANKLLLFQFYGDKVISYLLVSGAIGGYIATDDKGEFFGKTNHDQIDSNLNKSYTSATLLLLGFICTAVSSVVSSYTLPKRSSTTTV</sequence>
<feature type="transmembrane region" description="Helical" evidence="8">
    <location>
        <begin position="12"/>
        <end position="35"/>
    </location>
</feature>
<protein>
    <recommendedName>
        <fullName evidence="8">CASP-like protein</fullName>
    </recommendedName>
</protein>
<evidence type="ECO:0000256" key="2">
    <source>
        <dbReference type="ARBA" id="ARBA00007651"/>
    </source>
</evidence>
<keyword evidence="5 8" id="KW-0812">Transmembrane</keyword>
<dbReference type="Pfam" id="PF04535">
    <property type="entry name" value="CASP_dom"/>
    <property type="match status" value="1"/>
</dbReference>
<accession>A0A2P5A670</accession>
<keyword evidence="4 8" id="KW-1003">Cell membrane</keyword>
<feature type="transmembrane region" description="Helical" evidence="8">
    <location>
        <begin position="149"/>
        <end position="170"/>
    </location>
</feature>
<evidence type="ECO:0000256" key="8">
    <source>
        <dbReference type="RuleBase" id="RU361233"/>
    </source>
</evidence>
<evidence type="ECO:0000313" key="10">
    <source>
        <dbReference type="EMBL" id="PON32043.1"/>
    </source>
</evidence>
<dbReference type="PANTHER" id="PTHR33573:SF40">
    <property type="entry name" value="CASP-LIKE PROTEIN 4D2"/>
    <property type="match status" value="1"/>
</dbReference>
<dbReference type="EMBL" id="JXTC01001181">
    <property type="protein sequence ID" value="PON32043.1"/>
    <property type="molecule type" value="Genomic_DNA"/>
</dbReference>
<evidence type="ECO:0000256" key="5">
    <source>
        <dbReference type="ARBA" id="ARBA00022692"/>
    </source>
</evidence>
<reference evidence="11" key="1">
    <citation type="submission" date="2016-06" db="EMBL/GenBank/DDBJ databases">
        <title>Parallel loss of symbiosis genes in relatives of nitrogen-fixing non-legume Parasponia.</title>
        <authorList>
            <person name="Van Velzen R."/>
            <person name="Holmer R."/>
            <person name="Bu F."/>
            <person name="Rutten L."/>
            <person name="Van Zeijl A."/>
            <person name="Liu W."/>
            <person name="Santuari L."/>
            <person name="Cao Q."/>
            <person name="Sharma T."/>
            <person name="Shen D."/>
            <person name="Roswanjaya Y."/>
            <person name="Wardhani T."/>
            <person name="Kalhor M.S."/>
            <person name="Jansen J."/>
            <person name="Van den Hoogen J."/>
            <person name="Gungor B."/>
            <person name="Hartog M."/>
            <person name="Hontelez J."/>
            <person name="Verver J."/>
            <person name="Yang W.-C."/>
            <person name="Schijlen E."/>
            <person name="Repin R."/>
            <person name="Schilthuizen M."/>
            <person name="Schranz E."/>
            <person name="Heidstra R."/>
            <person name="Miyata K."/>
            <person name="Fedorova E."/>
            <person name="Kohlen W."/>
            <person name="Bisseling T."/>
            <person name="Smit S."/>
            <person name="Geurts R."/>
        </authorList>
    </citation>
    <scope>NUCLEOTIDE SEQUENCE [LARGE SCALE GENOMIC DNA]</scope>
    <source>
        <strain evidence="11">cv. RG33-2</strain>
    </source>
</reference>
<name>A0A2P5A670_TREOI</name>
<feature type="transmembrane region" description="Helical" evidence="8">
    <location>
        <begin position="107"/>
        <end position="123"/>
    </location>
</feature>
<comment type="subunit">
    <text evidence="3 8">Homodimer and heterodimers.</text>
</comment>
<dbReference type="AlphaFoldDB" id="A0A2P5A670"/>
<evidence type="ECO:0000256" key="3">
    <source>
        <dbReference type="ARBA" id="ARBA00011489"/>
    </source>
</evidence>
<organism evidence="10 11">
    <name type="scientific">Trema orientale</name>
    <name type="common">Charcoal tree</name>
    <name type="synonym">Celtis orientalis</name>
    <dbReference type="NCBI Taxonomy" id="63057"/>
    <lineage>
        <taxon>Eukaryota</taxon>
        <taxon>Viridiplantae</taxon>
        <taxon>Streptophyta</taxon>
        <taxon>Embryophyta</taxon>
        <taxon>Tracheophyta</taxon>
        <taxon>Spermatophyta</taxon>
        <taxon>Magnoliopsida</taxon>
        <taxon>eudicotyledons</taxon>
        <taxon>Gunneridae</taxon>
        <taxon>Pentapetalae</taxon>
        <taxon>rosids</taxon>
        <taxon>fabids</taxon>
        <taxon>Rosales</taxon>
        <taxon>Cannabaceae</taxon>
        <taxon>Trema</taxon>
    </lineage>
</organism>
<comment type="caution">
    <text evidence="10">The sequence shown here is derived from an EMBL/GenBank/DDBJ whole genome shotgun (WGS) entry which is preliminary data.</text>
</comment>
<dbReference type="PANTHER" id="PTHR33573">
    <property type="entry name" value="CASP-LIKE PROTEIN 4A4"/>
    <property type="match status" value="1"/>
</dbReference>
<evidence type="ECO:0000256" key="7">
    <source>
        <dbReference type="ARBA" id="ARBA00023136"/>
    </source>
</evidence>
<feature type="domain" description="Casparian strip membrane protein" evidence="9">
    <location>
        <begin position="13"/>
        <end position="117"/>
    </location>
</feature>
<evidence type="ECO:0000313" key="11">
    <source>
        <dbReference type="Proteomes" id="UP000237000"/>
    </source>
</evidence>
<feature type="transmembrane region" description="Helical" evidence="8">
    <location>
        <begin position="64"/>
        <end position="87"/>
    </location>
</feature>
<keyword evidence="7 8" id="KW-0472">Membrane</keyword>
<gene>
    <name evidence="10" type="ORF">TorRG33x02_356920</name>
</gene>
<evidence type="ECO:0000256" key="1">
    <source>
        <dbReference type="ARBA" id="ARBA00004651"/>
    </source>
</evidence>
<evidence type="ECO:0000256" key="6">
    <source>
        <dbReference type="ARBA" id="ARBA00022989"/>
    </source>
</evidence>
<proteinExistence type="inferred from homology"/>
<keyword evidence="6 8" id="KW-1133">Transmembrane helix</keyword>
<dbReference type="InterPro" id="IPR006702">
    <property type="entry name" value="CASP_dom"/>
</dbReference>
<evidence type="ECO:0000256" key="4">
    <source>
        <dbReference type="ARBA" id="ARBA00022475"/>
    </source>
</evidence>